<evidence type="ECO:0000256" key="2">
    <source>
        <dbReference type="ARBA" id="ARBA00008664"/>
    </source>
</evidence>
<evidence type="ECO:0000259" key="8">
    <source>
        <dbReference type="PROSITE" id="PS50035"/>
    </source>
</evidence>
<feature type="signal peptide" evidence="7">
    <location>
        <begin position="1"/>
        <end position="19"/>
    </location>
</feature>
<comment type="catalytic activity">
    <reaction evidence="1">
        <text>a 1,2-diacyl-sn-glycero-3-phosphocholine + H2O = a 1,2-diacyl-sn-glycero-3-phosphate + choline + H(+)</text>
        <dbReference type="Rhea" id="RHEA:14445"/>
        <dbReference type="ChEBI" id="CHEBI:15354"/>
        <dbReference type="ChEBI" id="CHEBI:15377"/>
        <dbReference type="ChEBI" id="CHEBI:15378"/>
        <dbReference type="ChEBI" id="CHEBI:57643"/>
        <dbReference type="ChEBI" id="CHEBI:58608"/>
        <dbReference type="EC" id="3.1.4.4"/>
    </reaction>
</comment>
<evidence type="ECO:0000256" key="5">
    <source>
        <dbReference type="ARBA" id="ARBA00022963"/>
    </source>
</evidence>
<dbReference type="InterPro" id="IPR043744">
    <property type="entry name" value="DUF5689"/>
</dbReference>
<dbReference type="InterPro" id="IPR051406">
    <property type="entry name" value="PLD_domain"/>
</dbReference>
<protein>
    <recommendedName>
        <fullName evidence="3">phospholipase D</fullName>
        <ecNumber evidence="3">3.1.4.4</ecNumber>
    </recommendedName>
</protein>
<dbReference type="GO" id="GO:0004630">
    <property type="term" value="F:phospholipase D activity"/>
    <property type="evidence" value="ECO:0007669"/>
    <property type="project" value="UniProtKB-EC"/>
</dbReference>
<dbReference type="Gene3D" id="3.30.870.10">
    <property type="entry name" value="Endonuclease Chain A"/>
    <property type="match status" value="1"/>
</dbReference>
<keyword evidence="5" id="KW-0442">Lipid degradation</keyword>
<dbReference type="PROSITE" id="PS50035">
    <property type="entry name" value="PLD"/>
    <property type="match status" value="1"/>
</dbReference>
<sequence length="448" mass="47730">MKFPIVALLLLFSPVLLHAQDNIADAKANYGVDDEVTVSGIITNGAELGSIRYLQDETGGIALYPGTNWNNLDFTPQPGDEVSITGTLSMFANLLEVGPVIEGITLLSSSNPLPEPVVLTPNELNESFEGQIIQINGVNFSDGGNVFGSSTYAFTDINGEEGLIYANANSDLIGELVPLGTIDVVGILSQFSFANPFDGYQLLPRSMADFISEFPINFASVITQTNLSTSSITLDWNTDVASSTGIFYGIMPSLGAEAYLDESTANHEITITALQSGMPYYCQVYSVAGADTAFSNIGVYSTVSESSGKISVYFNRDVDNGFSTGVDAISLFQATDDTIVAQINRSQTTLDIAAYNNNNGPIVMAINDAFDRGVTVRYIAEGQNANTGLSSLNAAIPVLYRQNATSSGMHNKFIIVDAENVDSAIVLTGSTNFTSNNLFSDPNNMVII</sequence>
<dbReference type="Pfam" id="PF18942">
    <property type="entry name" value="DUF5689"/>
    <property type="match status" value="1"/>
</dbReference>
<dbReference type="EMBL" id="JAAGVY010000001">
    <property type="protein sequence ID" value="NEN21998.1"/>
    <property type="molecule type" value="Genomic_DNA"/>
</dbReference>
<dbReference type="GO" id="GO:0016891">
    <property type="term" value="F:RNA endonuclease activity producing 5'-phosphomonoesters, hydrolytic mechanism"/>
    <property type="evidence" value="ECO:0007669"/>
    <property type="project" value="TreeGrafter"/>
</dbReference>
<dbReference type="PANTHER" id="PTHR43856:SF1">
    <property type="entry name" value="MITOCHONDRIAL CARDIOLIPIN HYDROLASE"/>
    <property type="match status" value="1"/>
</dbReference>
<dbReference type="Gene3D" id="2.60.40.10">
    <property type="entry name" value="Immunoglobulins"/>
    <property type="match status" value="1"/>
</dbReference>
<comment type="similarity">
    <text evidence="2">Belongs to the phospholipase D family.</text>
</comment>
<dbReference type="SUPFAM" id="SSF56024">
    <property type="entry name" value="Phospholipase D/nuclease"/>
    <property type="match status" value="1"/>
</dbReference>
<comment type="caution">
    <text evidence="9">The sequence shown here is derived from an EMBL/GenBank/DDBJ whole genome shotgun (WGS) entry which is preliminary data.</text>
</comment>
<dbReference type="GO" id="GO:0006793">
    <property type="term" value="P:phosphorus metabolic process"/>
    <property type="evidence" value="ECO:0007669"/>
    <property type="project" value="UniProtKB-ARBA"/>
</dbReference>
<accession>A0A7K3WKE1</accession>
<keyword evidence="7" id="KW-0732">Signal</keyword>
<dbReference type="Proteomes" id="UP000486602">
    <property type="component" value="Unassembled WGS sequence"/>
</dbReference>
<organism evidence="9 10">
    <name type="scientific">Cryomorpha ignava</name>
    <dbReference type="NCBI Taxonomy" id="101383"/>
    <lineage>
        <taxon>Bacteria</taxon>
        <taxon>Pseudomonadati</taxon>
        <taxon>Bacteroidota</taxon>
        <taxon>Flavobacteriia</taxon>
        <taxon>Flavobacteriales</taxon>
        <taxon>Cryomorphaceae</taxon>
        <taxon>Cryomorpha</taxon>
    </lineage>
</organism>
<dbReference type="InterPro" id="IPR001736">
    <property type="entry name" value="PLipase_D/transphosphatidylase"/>
</dbReference>
<dbReference type="AlphaFoldDB" id="A0A7K3WKE1"/>
<proteinExistence type="inferred from homology"/>
<dbReference type="Pfam" id="PF13091">
    <property type="entry name" value="PLDc_2"/>
    <property type="match status" value="1"/>
</dbReference>
<gene>
    <name evidence="9" type="ORF">G3O08_00580</name>
</gene>
<feature type="domain" description="PLD phosphodiesterase" evidence="8">
    <location>
        <begin position="405"/>
        <end position="437"/>
    </location>
</feature>
<evidence type="ECO:0000256" key="4">
    <source>
        <dbReference type="ARBA" id="ARBA00022801"/>
    </source>
</evidence>
<evidence type="ECO:0000256" key="6">
    <source>
        <dbReference type="ARBA" id="ARBA00023098"/>
    </source>
</evidence>
<dbReference type="GO" id="GO:0016042">
    <property type="term" value="P:lipid catabolic process"/>
    <property type="evidence" value="ECO:0007669"/>
    <property type="project" value="UniProtKB-KW"/>
</dbReference>
<evidence type="ECO:0000313" key="9">
    <source>
        <dbReference type="EMBL" id="NEN21998.1"/>
    </source>
</evidence>
<evidence type="ECO:0000256" key="7">
    <source>
        <dbReference type="SAM" id="SignalP"/>
    </source>
</evidence>
<evidence type="ECO:0000256" key="1">
    <source>
        <dbReference type="ARBA" id="ARBA00000798"/>
    </source>
</evidence>
<dbReference type="PANTHER" id="PTHR43856">
    <property type="entry name" value="CARDIOLIPIN HYDROLASE"/>
    <property type="match status" value="1"/>
</dbReference>
<keyword evidence="6" id="KW-0443">Lipid metabolism</keyword>
<evidence type="ECO:0000313" key="10">
    <source>
        <dbReference type="Proteomes" id="UP000486602"/>
    </source>
</evidence>
<evidence type="ECO:0000256" key="3">
    <source>
        <dbReference type="ARBA" id="ARBA00012027"/>
    </source>
</evidence>
<dbReference type="RefSeq" id="WP_163282717.1">
    <property type="nucleotide sequence ID" value="NZ_JAAGVY010000001.1"/>
</dbReference>
<dbReference type="InterPro" id="IPR025202">
    <property type="entry name" value="PLD-like_dom"/>
</dbReference>
<feature type="chain" id="PRO_5029594500" description="phospholipase D" evidence="7">
    <location>
        <begin position="20"/>
        <end position="448"/>
    </location>
</feature>
<keyword evidence="4" id="KW-0378">Hydrolase</keyword>
<dbReference type="EC" id="3.1.4.4" evidence="3"/>
<dbReference type="InterPro" id="IPR013783">
    <property type="entry name" value="Ig-like_fold"/>
</dbReference>
<name>A0A7K3WKE1_9FLAO</name>
<keyword evidence="10" id="KW-1185">Reference proteome</keyword>
<reference evidence="9 10" key="1">
    <citation type="submission" date="2020-02" db="EMBL/GenBank/DDBJ databases">
        <title>Out from the shadows clarifying the taxonomy of the family Cryomorphaceae and related taxa by utilizing the GTDB taxonomic framework.</title>
        <authorList>
            <person name="Bowman J.P."/>
        </authorList>
    </citation>
    <scope>NUCLEOTIDE SEQUENCE [LARGE SCALE GENOMIC DNA]</scope>
    <source>
        <strain evidence="9 10">QSSC 1-22</strain>
    </source>
</reference>